<feature type="transmembrane region" description="Helical" evidence="1">
    <location>
        <begin position="42"/>
        <end position="62"/>
    </location>
</feature>
<gene>
    <name evidence="2" type="ORF">NCGR_LOCUS52680</name>
</gene>
<name>A0A811RHP5_9POAL</name>
<accession>A0A811RHP5</accession>
<keyword evidence="1" id="KW-1133">Transmembrane helix</keyword>
<dbReference type="Proteomes" id="UP000604825">
    <property type="component" value="Unassembled WGS sequence"/>
</dbReference>
<sequence length="211" mass="23733">MAPEARARWMEACRWVPAVQDAGWGRRPEPPPPLRDLDWVDYFGCVVIAVIVCVTAVHFRGFLLDDEYSVVNVLLLILTRMHMLVMKLSPAPSSRTALALLPTCPALALSTPPVCYGSSGFADSNWRSDEQDSDYKAARKCFDSLVRDAARTCDEQEDDYKATMKCFDSLVRDAARICFVWSYDAIPLTRQCNIYFSFSSTIILESILDSN</sequence>
<comment type="caution">
    <text evidence="2">The sequence shown here is derived from an EMBL/GenBank/DDBJ whole genome shotgun (WGS) entry which is preliminary data.</text>
</comment>
<dbReference type="OrthoDB" id="10449806at2759"/>
<evidence type="ECO:0000313" key="2">
    <source>
        <dbReference type="EMBL" id="CAD6269376.1"/>
    </source>
</evidence>
<evidence type="ECO:0000256" key="1">
    <source>
        <dbReference type="SAM" id="Phobius"/>
    </source>
</evidence>
<keyword evidence="1" id="KW-0812">Transmembrane</keyword>
<dbReference type="AlphaFoldDB" id="A0A811RHP5"/>
<reference evidence="2" key="1">
    <citation type="submission" date="2020-10" db="EMBL/GenBank/DDBJ databases">
        <authorList>
            <person name="Han B."/>
            <person name="Lu T."/>
            <person name="Zhao Q."/>
            <person name="Huang X."/>
            <person name="Zhao Y."/>
        </authorList>
    </citation>
    <scope>NUCLEOTIDE SEQUENCE</scope>
</reference>
<evidence type="ECO:0000313" key="3">
    <source>
        <dbReference type="Proteomes" id="UP000604825"/>
    </source>
</evidence>
<proteinExistence type="predicted"/>
<organism evidence="2 3">
    <name type="scientific">Miscanthus lutarioriparius</name>
    <dbReference type="NCBI Taxonomy" id="422564"/>
    <lineage>
        <taxon>Eukaryota</taxon>
        <taxon>Viridiplantae</taxon>
        <taxon>Streptophyta</taxon>
        <taxon>Embryophyta</taxon>
        <taxon>Tracheophyta</taxon>
        <taxon>Spermatophyta</taxon>
        <taxon>Magnoliopsida</taxon>
        <taxon>Liliopsida</taxon>
        <taxon>Poales</taxon>
        <taxon>Poaceae</taxon>
        <taxon>PACMAD clade</taxon>
        <taxon>Panicoideae</taxon>
        <taxon>Andropogonodae</taxon>
        <taxon>Andropogoneae</taxon>
        <taxon>Saccharinae</taxon>
        <taxon>Miscanthus</taxon>
    </lineage>
</organism>
<protein>
    <submittedName>
        <fullName evidence="2">Uncharacterized protein</fullName>
    </submittedName>
</protein>
<dbReference type="EMBL" id="CAJGYO010000015">
    <property type="protein sequence ID" value="CAD6269376.1"/>
    <property type="molecule type" value="Genomic_DNA"/>
</dbReference>
<keyword evidence="3" id="KW-1185">Reference proteome</keyword>
<keyword evidence="1" id="KW-0472">Membrane</keyword>